<comment type="subcellular location">
    <subcellularLocation>
        <location evidence="2">Cytoplasm</location>
    </subcellularLocation>
</comment>
<dbReference type="GO" id="GO:0000209">
    <property type="term" value="P:protein polyubiquitination"/>
    <property type="evidence" value="ECO:0007669"/>
    <property type="project" value="InterPro"/>
</dbReference>
<evidence type="ECO:0000259" key="9">
    <source>
        <dbReference type="PROSITE" id="PS50237"/>
    </source>
</evidence>
<dbReference type="Pfam" id="PF16558">
    <property type="entry name" value="AZUL"/>
    <property type="match status" value="1"/>
</dbReference>
<dbReference type="InterPro" id="IPR044611">
    <property type="entry name" value="E3A/B/C-like"/>
</dbReference>
<dbReference type="Gene3D" id="3.30.2410.10">
    <property type="entry name" value="Hect, E3 ligase catalytic domain"/>
    <property type="match status" value="1"/>
</dbReference>
<feature type="active site" description="Glycyl thioester intermediate" evidence="7">
    <location>
        <position position="757"/>
    </location>
</feature>
<feature type="region of interest" description="Disordered" evidence="8">
    <location>
        <begin position="1"/>
        <end position="103"/>
    </location>
</feature>
<feature type="domain" description="HECT" evidence="9">
    <location>
        <begin position="462"/>
        <end position="789"/>
    </location>
</feature>
<dbReference type="Pfam" id="PF00632">
    <property type="entry name" value="HECT"/>
    <property type="match status" value="1"/>
</dbReference>
<evidence type="ECO:0000256" key="4">
    <source>
        <dbReference type="ARBA" id="ARBA00022490"/>
    </source>
</evidence>
<evidence type="ECO:0000256" key="6">
    <source>
        <dbReference type="ARBA" id="ARBA00022786"/>
    </source>
</evidence>
<keyword evidence="4" id="KW-0963">Cytoplasm</keyword>
<evidence type="ECO:0000313" key="10">
    <source>
        <dbReference type="EMBL" id="LAC26888.1"/>
    </source>
</evidence>
<dbReference type="InterPro" id="IPR035983">
    <property type="entry name" value="Hect_E3_ubiquitin_ligase"/>
</dbReference>
<dbReference type="FunFam" id="3.30.2160.10:FF:000004">
    <property type="entry name" value="probable E3 ubiquitin-protein ligase HERC4 isoform X1"/>
    <property type="match status" value="1"/>
</dbReference>
<reference evidence="10" key="1">
    <citation type="submission" date="2017-11" db="EMBL/GenBank/DDBJ databases">
        <title>The sensing device of the deep-sea amphipod.</title>
        <authorList>
            <person name="Kobayashi H."/>
            <person name="Nagahama T."/>
            <person name="Arai W."/>
            <person name="Sasagawa Y."/>
            <person name="Umeda M."/>
            <person name="Hayashi T."/>
            <person name="Nikaido I."/>
            <person name="Watanabe H."/>
            <person name="Oguri K."/>
            <person name="Kitazato H."/>
            <person name="Fujioka K."/>
            <person name="Kido Y."/>
            <person name="Takami H."/>
        </authorList>
    </citation>
    <scope>NUCLEOTIDE SEQUENCE</scope>
    <source>
        <tissue evidence="10">Whole body</tissue>
    </source>
</reference>
<sequence length="789" mass="90121">MDGSDRQEMDTNSSNSPDPEDDEERSENQMDCASDSQKKKEFSPPEKSPSMMQIEGEQPDDMPALGFSDDEADASNKNNASSKNNASRDPAQSSSADSERLKQKLSARIQRYFQQLTKGCGRYACSNSHCASHEGFVKLMQKEALSEAIRLVRSAEGTVPTCEPISPLSLKLFQEMFARAKETGSYREIIHLVGASFGDPDVLDISFSRCSEGKEALSTEDDSGMDIDSILETFQLINDCEETANASEHALTRVFNTIDLHSMQDHAQHVRKYLILLVNPAFLDPSHLDLVKRVCISIVKLREFGTRILTNWISTFSHSHLEDVQAMIQQYISIRWIHTRELSDVAPAVHVLNVIKEANDISNHLPFRSFYNDAINEDFPTRADYYRWLKKDLGHFSFCKYHFLLDPAAKSKVLQVHSFVQMGEEYRQAVIQSMLGTRTSPYLNLLIRRDFVVQDALIQLQAKEEFKKPLRVKFRGEDGIDEGGVQKEFFQIIIRQLFQPEYGMFEHDPDTRLYWFSKDAFENGSEFELVGLLLGLAVYNGVILDIHFPDIVYKKLVGMKKATLDDLDSFKPELSKGLRQLLAFDGDVESTFLRNFSFEYQIFGQTKVVELKEDGANIPLTKDNRQEYVDLYVDYILNKSVAQQFDPFHRGFHLVCGGVVFEWFRWEELELLVCGSKELDFDALEESARYEDGYYHDSPIIINFWTILHAMSDEKKKRFLFFCTGSDRVPIRGLVDLVLTISKNGDDSLRLPTAHTCFNHLLLPEYSSKEILSERLLTAIENAEGFGLL</sequence>
<dbReference type="AlphaFoldDB" id="A0A6A7G6W7"/>
<evidence type="ECO:0000256" key="2">
    <source>
        <dbReference type="ARBA" id="ARBA00004496"/>
    </source>
</evidence>
<accession>A0A6A7G6W7</accession>
<dbReference type="PROSITE" id="PS50237">
    <property type="entry name" value="HECT"/>
    <property type="match status" value="1"/>
</dbReference>
<organism evidence="10">
    <name type="scientific">Hirondellea gigas</name>
    <dbReference type="NCBI Taxonomy" id="1518452"/>
    <lineage>
        <taxon>Eukaryota</taxon>
        <taxon>Metazoa</taxon>
        <taxon>Ecdysozoa</taxon>
        <taxon>Arthropoda</taxon>
        <taxon>Crustacea</taxon>
        <taxon>Multicrustacea</taxon>
        <taxon>Malacostraca</taxon>
        <taxon>Eumalacostraca</taxon>
        <taxon>Peracarida</taxon>
        <taxon>Amphipoda</taxon>
        <taxon>Amphilochidea</taxon>
        <taxon>Lysianassida</taxon>
        <taxon>Lysianassidira</taxon>
        <taxon>Lysianassoidea</taxon>
        <taxon>Lysianassidae</taxon>
        <taxon>Hirondellea</taxon>
    </lineage>
</organism>
<dbReference type="EC" id="2.3.2.26" evidence="3"/>
<dbReference type="InterPro" id="IPR042556">
    <property type="entry name" value="AZUL_sf"/>
</dbReference>
<dbReference type="SUPFAM" id="SSF56204">
    <property type="entry name" value="Hect, E3 ligase catalytic domain"/>
    <property type="match status" value="1"/>
</dbReference>
<protein>
    <recommendedName>
        <fullName evidence="3">HECT-type E3 ubiquitin transferase</fullName>
        <ecNumber evidence="3">2.3.2.26</ecNumber>
    </recommendedName>
</protein>
<dbReference type="SMART" id="SM00119">
    <property type="entry name" value="HECTc"/>
    <property type="match status" value="1"/>
</dbReference>
<evidence type="ECO:0000256" key="8">
    <source>
        <dbReference type="SAM" id="MobiDB-lite"/>
    </source>
</evidence>
<dbReference type="GO" id="GO:0009966">
    <property type="term" value="P:regulation of signal transduction"/>
    <property type="evidence" value="ECO:0007669"/>
    <property type="project" value="UniProtKB-ARBA"/>
</dbReference>
<dbReference type="InterPro" id="IPR032353">
    <property type="entry name" value="AZUL"/>
</dbReference>
<name>A0A6A7G6W7_9CRUS</name>
<dbReference type="GO" id="GO:0005737">
    <property type="term" value="C:cytoplasm"/>
    <property type="evidence" value="ECO:0007669"/>
    <property type="project" value="UniProtKB-SubCell"/>
</dbReference>
<dbReference type="CDD" id="cd00078">
    <property type="entry name" value="HECTc"/>
    <property type="match status" value="1"/>
</dbReference>
<dbReference type="GO" id="GO:0016874">
    <property type="term" value="F:ligase activity"/>
    <property type="evidence" value="ECO:0007669"/>
    <property type="project" value="UniProtKB-KW"/>
</dbReference>
<keyword evidence="5" id="KW-0808">Transferase</keyword>
<comment type="catalytic activity">
    <reaction evidence="1">
        <text>S-ubiquitinyl-[E2 ubiquitin-conjugating enzyme]-L-cysteine + [acceptor protein]-L-lysine = [E2 ubiquitin-conjugating enzyme]-L-cysteine + N(6)-ubiquitinyl-[acceptor protein]-L-lysine.</text>
        <dbReference type="EC" id="2.3.2.26"/>
    </reaction>
</comment>
<evidence type="ECO:0000256" key="7">
    <source>
        <dbReference type="PROSITE-ProRule" id="PRU00104"/>
    </source>
</evidence>
<dbReference type="PANTHER" id="PTHR45700">
    <property type="entry name" value="UBIQUITIN-PROTEIN LIGASE E3C"/>
    <property type="match status" value="1"/>
</dbReference>
<dbReference type="Gene3D" id="6.10.130.10">
    <property type="entry name" value="Ubiquitin-protein ligase E3A, N-terminal zinc-binding domain (AZUL)"/>
    <property type="match status" value="1"/>
</dbReference>
<dbReference type="FunFam" id="3.30.2410.10:FF:000003">
    <property type="entry name" value="probable E3 ubiquitin-protein ligase HERC4 isoform X1"/>
    <property type="match status" value="1"/>
</dbReference>
<keyword evidence="10" id="KW-0436">Ligase</keyword>
<keyword evidence="6 7" id="KW-0833">Ubl conjugation pathway</keyword>
<dbReference type="GO" id="GO:0061630">
    <property type="term" value="F:ubiquitin protein ligase activity"/>
    <property type="evidence" value="ECO:0007669"/>
    <property type="project" value="UniProtKB-EC"/>
</dbReference>
<dbReference type="Gene3D" id="3.30.2160.10">
    <property type="entry name" value="Hect, E3 ligase catalytic domain"/>
    <property type="match status" value="1"/>
</dbReference>
<dbReference type="InterPro" id="IPR000569">
    <property type="entry name" value="HECT_dom"/>
</dbReference>
<evidence type="ECO:0000256" key="1">
    <source>
        <dbReference type="ARBA" id="ARBA00000885"/>
    </source>
</evidence>
<feature type="compositionally biased region" description="Low complexity" evidence="8">
    <location>
        <begin position="75"/>
        <end position="87"/>
    </location>
</feature>
<dbReference type="EMBL" id="IACT01007775">
    <property type="protein sequence ID" value="LAC26888.1"/>
    <property type="molecule type" value="mRNA"/>
</dbReference>
<dbReference type="Gene3D" id="3.90.1750.10">
    <property type="entry name" value="Hect, E3 ligase catalytic domains"/>
    <property type="match status" value="1"/>
</dbReference>
<dbReference type="PANTHER" id="PTHR45700:SF8">
    <property type="entry name" value="HECT-TYPE E3 UBIQUITIN TRANSFERASE"/>
    <property type="match status" value="1"/>
</dbReference>
<proteinExistence type="evidence at transcript level"/>
<evidence type="ECO:0000256" key="3">
    <source>
        <dbReference type="ARBA" id="ARBA00012485"/>
    </source>
</evidence>
<evidence type="ECO:0000256" key="5">
    <source>
        <dbReference type="ARBA" id="ARBA00022679"/>
    </source>
</evidence>